<evidence type="ECO:0000313" key="2">
    <source>
        <dbReference type="Proteomes" id="UP000199648"/>
    </source>
</evidence>
<proteinExistence type="predicted"/>
<evidence type="ECO:0000313" key="1">
    <source>
        <dbReference type="EMBL" id="SCZ63092.1"/>
    </source>
</evidence>
<name>A0A1G5QMY1_9GAMM</name>
<gene>
    <name evidence="1" type="ORF">SAMN03097708_02420</name>
</gene>
<protein>
    <submittedName>
        <fullName evidence="1">Uncharacterized protein</fullName>
    </submittedName>
</protein>
<dbReference type="Proteomes" id="UP000199648">
    <property type="component" value="Unassembled WGS sequence"/>
</dbReference>
<accession>A0A1G5QMY1</accession>
<dbReference type="EMBL" id="FMWD01000007">
    <property type="protein sequence ID" value="SCZ63092.1"/>
    <property type="molecule type" value="Genomic_DNA"/>
</dbReference>
<reference evidence="1 2" key="1">
    <citation type="submission" date="2016-10" db="EMBL/GenBank/DDBJ databases">
        <authorList>
            <person name="de Groot N.N."/>
        </authorList>
    </citation>
    <scope>NUCLEOTIDE SEQUENCE [LARGE SCALE GENOMIC DNA]</scope>
    <source>
        <strain evidence="1 2">HLD2</strain>
    </source>
</reference>
<sequence>MQQVAGSLVFIAVVGPGRFQCRQTVEARTFKNPGYCALPNTDRLGNLAVGLALSATGNDLPDEWLGRGQGAAARA</sequence>
<organism evidence="1 2">
    <name type="scientific">Thiohalomonas denitrificans</name>
    <dbReference type="NCBI Taxonomy" id="415747"/>
    <lineage>
        <taxon>Bacteria</taxon>
        <taxon>Pseudomonadati</taxon>
        <taxon>Pseudomonadota</taxon>
        <taxon>Gammaproteobacteria</taxon>
        <taxon>Thiohalomonadales</taxon>
        <taxon>Thiohalomonadaceae</taxon>
        <taxon>Thiohalomonas</taxon>
    </lineage>
</organism>
<dbReference type="AlphaFoldDB" id="A0A1G5QMY1"/>
<keyword evidence="2" id="KW-1185">Reference proteome</keyword>